<dbReference type="GO" id="GO:0006281">
    <property type="term" value="P:DNA repair"/>
    <property type="evidence" value="ECO:0007669"/>
    <property type="project" value="TreeGrafter"/>
</dbReference>
<name>A0A832ZUP7_CALS0</name>
<gene>
    <name evidence="2" type="ORF">EYH45_01335</name>
</gene>
<keyword evidence="2" id="KW-0378">Hydrolase</keyword>
<dbReference type="InterPro" id="IPR023198">
    <property type="entry name" value="PGP-like_dom2"/>
</dbReference>
<evidence type="ECO:0000313" key="3">
    <source>
        <dbReference type="Proteomes" id="UP000608579"/>
    </source>
</evidence>
<comment type="similarity">
    <text evidence="1">Belongs to the HAD-like hydrolase superfamily.</text>
</comment>
<dbReference type="Gene3D" id="3.40.50.1000">
    <property type="entry name" value="HAD superfamily/HAD-like"/>
    <property type="match status" value="1"/>
</dbReference>
<dbReference type="InterPro" id="IPR006549">
    <property type="entry name" value="HAD-SF_hydro_IIIA"/>
</dbReference>
<dbReference type="Gene3D" id="1.10.150.240">
    <property type="entry name" value="Putative phosphatase, domain 2"/>
    <property type="match status" value="1"/>
</dbReference>
<dbReference type="InterPro" id="IPR050155">
    <property type="entry name" value="HAD-like_hydrolase_sf"/>
</dbReference>
<organism evidence="2 3">
    <name type="scientific">Caldiarchaeum subterraneum</name>
    <dbReference type="NCBI Taxonomy" id="311458"/>
    <lineage>
        <taxon>Archaea</taxon>
        <taxon>Nitrososphaerota</taxon>
        <taxon>Candidatus Caldarchaeales</taxon>
        <taxon>Candidatus Caldarchaeaceae</taxon>
        <taxon>Candidatus Caldarchaeum</taxon>
    </lineage>
</organism>
<dbReference type="Proteomes" id="UP000608579">
    <property type="component" value="Unassembled WGS sequence"/>
</dbReference>
<dbReference type="NCBIfam" id="TIGR01509">
    <property type="entry name" value="HAD-SF-IA-v3"/>
    <property type="match status" value="1"/>
</dbReference>
<dbReference type="InterPro" id="IPR023214">
    <property type="entry name" value="HAD_sf"/>
</dbReference>
<dbReference type="InterPro" id="IPR036412">
    <property type="entry name" value="HAD-like_sf"/>
</dbReference>
<dbReference type="NCBIfam" id="TIGR01662">
    <property type="entry name" value="HAD-SF-IIIA"/>
    <property type="match status" value="1"/>
</dbReference>
<dbReference type="SFLD" id="SFLDG01129">
    <property type="entry name" value="C1.5:_HAD__Beta-PGM__Phosphata"/>
    <property type="match status" value="1"/>
</dbReference>
<dbReference type="SFLD" id="SFLDG01135">
    <property type="entry name" value="C1.5.6:_HAD__Beta-PGM__Phospha"/>
    <property type="match status" value="1"/>
</dbReference>
<evidence type="ECO:0000313" key="2">
    <source>
        <dbReference type="EMBL" id="HIQ29187.1"/>
    </source>
</evidence>
<dbReference type="PANTHER" id="PTHR43434">
    <property type="entry name" value="PHOSPHOGLYCOLATE PHOSPHATASE"/>
    <property type="match status" value="1"/>
</dbReference>
<dbReference type="PRINTS" id="PR00413">
    <property type="entry name" value="HADHALOGNASE"/>
</dbReference>
<protein>
    <submittedName>
        <fullName evidence="2">HAD family hydrolase</fullName>
    </submittedName>
</protein>
<sequence>MKKEPAVIVFDLDGTLIKFKLNVNAAKLDIIRTLADMGVDVSGLSTQSGVQEMINTAVKQLGDDMREDVKEKVLSIMRRYELEASREAEARDGVHKLLALLKERGYKIAVATNTHRAAAEEALRKTKLLEQVDALITREEVERLKPSGDLLRKVMKVFNAKPSEILFIGDSVHDAKAAKEVGVTFIGVEGGIHDGERLLQNSAKTVIKQPLELMKILEQLSTVTDF</sequence>
<dbReference type="Pfam" id="PF13419">
    <property type="entry name" value="HAD_2"/>
    <property type="match status" value="1"/>
</dbReference>
<dbReference type="SUPFAM" id="SSF56784">
    <property type="entry name" value="HAD-like"/>
    <property type="match status" value="1"/>
</dbReference>
<comment type="caution">
    <text evidence="2">The sequence shown here is derived from an EMBL/GenBank/DDBJ whole genome shotgun (WGS) entry which is preliminary data.</text>
</comment>
<dbReference type="EMBL" id="DQVM01000027">
    <property type="protein sequence ID" value="HIQ29187.1"/>
    <property type="molecule type" value="Genomic_DNA"/>
</dbReference>
<accession>A0A832ZUP7</accession>
<dbReference type="SFLD" id="SFLDS00003">
    <property type="entry name" value="Haloacid_Dehalogenase"/>
    <property type="match status" value="1"/>
</dbReference>
<dbReference type="InterPro" id="IPR006439">
    <property type="entry name" value="HAD-SF_hydro_IA"/>
</dbReference>
<dbReference type="GO" id="GO:0008967">
    <property type="term" value="F:phosphoglycolate phosphatase activity"/>
    <property type="evidence" value="ECO:0007669"/>
    <property type="project" value="TreeGrafter"/>
</dbReference>
<evidence type="ECO:0000256" key="1">
    <source>
        <dbReference type="ARBA" id="ARBA00007958"/>
    </source>
</evidence>
<dbReference type="GO" id="GO:0005829">
    <property type="term" value="C:cytosol"/>
    <property type="evidence" value="ECO:0007669"/>
    <property type="project" value="TreeGrafter"/>
</dbReference>
<dbReference type="PANTHER" id="PTHR43434:SF1">
    <property type="entry name" value="PHOSPHOGLYCOLATE PHOSPHATASE"/>
    <property type="match status" value="1"/>
</dbReference>
<reference evidence="2" key="1">
    <citation type="journal article" date="2020" name="ISME J.">
        <title>Gammaproteobacteria mediating utilization of methyl-, sulfur- and petroleum organic compounds in deep ocean hydrothermal plumes.</title>
        <authorList>
            <person name="Zhou Z."/>
            <person name="Liu Y."/>
            <person name="Pan J."/>
            <person name="Cron B.R."/>
            <person name="Toner B.M."/>
            <person name="Anantharaman K."/>
            <person name="Breier J.A."/>
            <person name="Dick G.J."/>
            <person name="Li M."/>
        </authorList>
    </citation>
    <scope>NUCLEOTIDE SEQUENCE</scope>
    <source>
        <strain evidence="2">SZUA-1515</strain>
    </source>
</reference>
<dbReference type="AlphaFoldDB" id="A0A832ZUP7"/>
<proteinExistence type="inferred from homology"/>
<dbReference type="InterPro" id="IPR041492">
    <property type="entry name" value="HAD_2"/>
</dbReference>
<dbReference type="NCBIfam" id="TIGR01549">
    <property type="entry name" value="HAD-SF-IA-v1"/>
    <property type="match status" value="1"/>
</dbReference>